<dbReference type="Gene3D" id="1.10.1660.10">
    <property type="match status" value="1"/>
</dbReference>
<accession>A0A0R2LK69</accession>
<dbReference type="CDD" id="cd01109">
    <property type="entry name" value="HTH_YyaN"/>
    <property type="match status" value="1"/>
</dbReference>
<feature type="domain" description="HTH merR-type" evidence="2">
    <location>
        <begin position="11"/>
        <end position="80"/>
    </location>
</feature>
<dbReference type="PANTHER" id="PTHR30204:SF82">
    <property type="entry name" value="TRANSCRIPTIONAL REGULATOR, MERR FAMILY"/>
    <property type="match status" value="1"/>
</dbReference>
<dbReference type="SMART" id="SM00422">
    <property type="entry name" value="HTH_MERR"/>
    <property type="match status" value="1"/>
</dbReference>
<dbReference type="InterPro" id="IPR009061">
    <property type="entry name" value="DNA-bd_dom_put_sf"/>
</dbReference>
<evidence type="ECO:0000256" key="1">
    <source>
        <dbReference type="ARBA" id="ARBA00023125"/>
    </source>
</evidence>
<comment type="caution">
    <text evidence="3">The sequence shown here is derived from an EMBL/GenBank/DDBJ whole genome shotgun (WGS) entry which is preliminary data.</text>
</comment>
<keyword evidence="4" id="KW-1185">Reference proteome</keyword>
<name>A0A0R2LK69_9LACO</name>
<dbReference type="PATRIC" id="fig|993692.3.peg.2420"/>
<dbReference type="EMBL" id="JQCF01000007">
    <property type="protein sequence ID" value="KRN99770.1"/>
    <property type="molecule type" value="Genomic_DNA"/>
</dbReference>
<dbReference type="Pfam" id="PF13411">
    <property type="entry name" value="MerR_1"/>
    <property type="match status" value="1"/>
</dbReference>
<sequence length="158" mass="18545">MPKKEFIMEKTYSIKEVADYFNLPISTIRYYDKKGLLPFVSKNDTGYRVFSESDFGFIKTICRLKDTGMPIKDIKTYIDLCMQGTSTIGQRKQMLQRHKANVLKQQQLLTNSLKEIDTKISRYDSKDSFNLITAQIKFVQHEKKGLKLRDPFIRDPFI</sequence>
<dbReference type="InterPro" id="IPR047057">
    <property type="entry name" value="MerR_fam"/>
</dbReference>
<evidence type="ECO:0000313" key="3">
    <source>
        <dbReference type="EMBL" id="KRN99770.1"/>
    </source>
</evidence>
<keyword evidence="1" id="KW-0238">DNA-binding</keyword>
<reference evidence="3 4" key="1">
    <citation type="journal article" date="2015" name="Genome Announc.">
        <title>Expanding the biotechnology potential of lactobacilli through comparative genomics of 213 strains and associated genera.</title>
        <authorList>
            <person name="Sun Z."/>
            <person name="Harris H.M."/>
            <person name="McCann A."/>
            <person name="Guo C."/>
            <person name="Argimon S."/>
            <person name="Zhang W."/>
            <person name="Yang X."/>
            <person name="Jeffery I.B."/>
            <person name="Cooney J.C."/>
            <person name="Kagawa T.F."/>
            <person name="Liu W."/>
            <person name="Song Y."/>
            <person name="Salvetti E."/>
            <person name="Wrobel A."/>
            <person name="Rasinkangas P."/>
            <person name="Parkhill J."/>
            <person name="Rea M.C."/>
            <person name="O'Sullivan O."/>
            <person name="Ritari J."/>
            <person name="Douillard F.P."/>
            <person name="Paul Ross R."/>
            <person name="Yang R."/>
            <person name="Briner A.E."/>
            <person name="Felis G.E."/>
            <person name="de Vos W.M."/>
            <person name="Barrangou R."/>
            <person name="Klaenhammer T.R."/>
            <person name="Caufield P.W."/>
            <person name="Cui Y."/>
            <person name="Zhang H."/>
            <person name="O'Toole P.W."/>
        </authorList>
    </citation>
    <scope>NUCLEOTIDE SEQUENCE [LARGE SCALE GENOMIC DNA]</scope>
    <source>
        <strain evidence="3 4">DSM 24716</strain>
    </source>
</reference>
<organism evidence="3 4">
    <name type="scientific">Companilactobacillus kimchiensis</name>
    <dbReference type="NCBI Taxonomy" id="993692"/>
    <lineage>
        <taxon>Bacteria</taxon>
        <taxon>Bacillati</taxon>
        <taxon>Bacillota</taxon>
        <taxon>Bacilli</taxon>
        <taxon>Lactobacillales</taxon>
        <taxon>Lactobacillaceae</taxon>
        <taxon>Companilactobacillus</taxon>
    </lineage>
</organism>
<dbReference type="STRING" id="993692.IV57_GL002376"/>
<dbReference type="PROSITE" id="PS50937">
    <property type="entry name" value="HTH_MERR_2"/>
    <property type="match status" value="1"/>
</dbReference>
<proteinExistence type="predicted"/>
<evidence type="ECO:0000313" key="4">
    <source>
        <dbReference type="Proteomes" id="UP000051006"/>
    </source>
</evidence>
<dbReference type="InterPro" id="IPR000551">
    <property type="entry name" value="MerR-type_HTH_dom"/>
</dbReference>
<protein>
    <recommendedName>
        <fullName evidence="2">HTH merR-type domain-containing protein</fullName>
    </recommendedName>
</protein>
<dbReference type="AlphaFoldDB" id="A0A0R2LK69"/>
<dbReference type="GO" id="GO:0003677">
    <property type="term" value="F:DNA binding"/>
    <property type="evidence" value="ECO:0007669"/>
    <property type="project" value="UniProtKB-KW"/>
</dbReference>
<dbReference type="PANTHER" id="PTHR30204">
    <property type="entry name" value="REDOX-CYCLING DRUG-SENSING TRANSCRIPTIONAL ACTIVATOR SOXR"/>
    <property type="match status" value="1"/>
</dbReference>
<dbReference type="GO" id="GO:0003700">
    <property type="term" value="F:DNA-binding transcription factor activity"/>
    <property type="evidence" value="ECO:0007669"/>
    <property type="project" value="InterPro"/>
</dbReference>
<gene>
    <name evidence="3" type="ORF">IV57_GL002376</name>
</gene>
<evidence type="ECO:0000259" key="2">
    <source>
        <dbReference type="PROSITE" id="PS50937"/>
    </source>
</evidence>
<dbReference type="Proteomes" id="UP000051006">
    <property type="component" value="Unassembled WGS sequence"/>
</dbReference>
<dbReference type="SUPFAM" id="SSF46955">
    <property type="entry name" value="Putative DNA-binding domain"/>
    <property type="match status" value="1"/>
</dbReference>